<gene>
    <name evidence="1" type="ORF">UT78_C0001G0008</name>
</gene>
<comment type="caution">
    <text evidence="1">The sequence shown here is derived from an EMBL/GenBank/DDBJ whole genome shotgun (WGS) entry which is preliminary data.</text>
</comment>
<dbReference type="EMBL" id="LBYC01000001">
    <property type="protein sequence ID" value="KKR43822.1"/>
    <property type="molecule type" value="Genomic_DNA"/>
</dbReference>
<proteinExistence type="predicted"/>
<protein>
    <submittedName>
        <fullName evidence="1">Uncharacterized protein</fullName>
    </submittedName>
</protein>
<name>A0A0G0U0X5_9BACT</name>
<dbReference type="AlphaFoldDB" id="A0A0G0U0X5"/>
<reference evidence="1 2" key="1">
    <citation type="journal article" date="2015" name="Nature">
        <title>rRNA introns, odd ribosomes, and small enigmatic genomes across a large radiation of phyla.</title>
        <authorList>
            <person name="Brown C.T."/>
            <person name="Hug L.A."/>
            <person name="Thomas B.C."/>
            <person name="Sharon I."/>
            <person name="Castelle C.J."/>
            <person name="Singh A."/>
            <person name="Wilkins M.J."/>
            <person name="Williams K.H."/>
            <person name="Banfield J.F."/>
        </authorList>
    </citation>
    <scope>NUCLEOTIDE SEQUENCE [LARGE SCALE GENOMIC DNA]</scope>
</reference>
<sequence length="106" mass="12433">MVQSIKEVMNSSLSEYTGSETTKTICEDAIKEKYGPAEIKNMDCYHNIRTFHSWLKLGFKVRRGEKAIRSITYVEQKDSNGNILKKYKRPVFLFYYRQVEKIGPTK</sequence>
<evidence type="ECO:0000313" key="2">
    <source>
        <dbReference type="Proteomes" id="UP000034301"/>
    </source>
</evidence>
<evidence type="ECO:0000313" key="1">
    <source>
        <dbReference type="EMBL" id="KKR43822.1"/>
    </source>
</evidence>
<organism evidence="1 2">
    <name type="scientific">Candidatus Nomurabacteria bacterium GW2011_GWF2_40_12</name>
    <dbReference type="NCBI Taxonomy" id="1618776"/>
    <lineage>
        <taxon>Bacteria</taxon>
        <taxon>Candidatus Nomuraibacteriota</taxon>
    </lineage>
</organism>
<accession>A0A0G0U0X5</accession>
<dbReference type="Proteomes" id="UP000034301">
    <property type="component" value="Unassembled WGS sequence"/>
</dbReference>